<organism evidence="2">
    <name type="scientific">Drosophila melanogaster</name>
    <name type="common">Fruit fly</name>
    <dbReference type="NCBI Taxonomy" id="7227"/>
    <lineage>
        <taxon>Eukaryota</taxon>
        <taxon>Metazoa</taxon>
        <taxon>Ecdysozoa</taxon>
        <taxon>Arthropoda</taxon>
        <taxon>Hexapoda</taxon>
        <taxon>Insecta</taxon>
        <taxon>Pterygota</taxon>
        <taxon>Neoptera</taxon>
        <taxon>Endopterygota</taxon>
        <taxon>Diptera</taxon>
        <taxon>Brachycera</taxon>
        <taxon>Muscomorpha</taxon>
        <taxon>Ephydroidea</taxon>
        <taxon>Drosophilidae</taxon>
        <taxon>Drosophila</taxon>
        <taxon>Sophophora</taxon>
    </lineage>
</organism>
<dbReference type="AGR" id="FB:FBgn0264542"/>
<dbReference type="Gene3D" id="3.30.40.10">
    <property type="entry name" value="Zinc/RING finger domain, C3HC4 (zinc finger)"/>
    <property type="match status" value="1"/>
</dbReference>
<evidence type="ECO:0000256" key="1">
    <source>
        <dbReference type="SAM" id="Phobius"/>
    </source>
</evidence>
<dbReference type="FlyBase" id="FBgn0264542">
    <property type="gene designation" value="hwt"/>
</dbReference>
<sequence>MSTPETFAIGGNIYIYIYNFVIFLSVVILALEIIGNMFCRLCWIDFNAGEAMVECAGPCGSCFHRNCVDCVTGDVAHILATGGGYYSGLEWYCRTCRQLYRLQVYFEVAISEERFQLTDHLVLGFTANSRLAARKLSFLIEFVACV</sequence>
<dbReference type="VEuPathDB" id="VectorBase:FBgn0264542"/>
<reference evidence="2" key="1">
    <citation type="submission" date="2001-10" db="EMBL/GenBank/DDBJ databases">
        <authorList>
            <person name="Stapleton M."/>
            <person name="Brokstein P."/>
            <person name="Hong L."/>
            <person name="Agbayani A."/>
            <person name="Carlson J."/>
            <person name="Champe M."/>
            <person name="Chavez C."/>
            <person name="Dorsett V."/>
            <person name="Farfan D."/>
            <person name="Frise E."/>
            <person name="George R."/>
            <person name="Gonzalez M."/>
            <person name="Guarin H."/>
            <person name="Li P."/>
            <person name="Liao G."/>
            <person name="Miranda A."/>
            <person name="Mungall C.J."/>
            <person name="Nunoo J."/>
            <person name="Pacleb J."/>
            <person name="Paragas V."/>
            <person name="Park S."/>
            <person name="Phouanenavong S."/>
            <person name="Wan K."/>
            <person name="Yu C."/>
            <person name="Lewis S.E."/>
            <person name="Rubin G.M."/>
            <person name="Celniker S."/>
        </authorList>
    </citation>
    <scope>NUCLEOTIDE SEQUENCE</scope>
    <source>
        <strain evidence="2">Berkeley</strain>
    </source>
</reference>
<dbReference type="AlphaFoldDB" id="Q95TC4"/>
<dbReference type="UCSC" id="CG42251-RC">
    <property type="organism name" value="d. melanogaster"/>
</dbReference>
<accession>Q95TC4</accession>
<dbReference type="ExpressionAtlas" id="Q95TC4">
    <property type="expression patterns" value="baseline and differential"/>
</dbReference>
<dbReference type="EMBL" id="AY060232">
    <property type="protein sequence ID" value="AAL25271.1"/>
    <property type="molecule type" value="mRNA"/>
</dbReference>
<dbReference type="InterPro" id="IPR013083">
    <property type="entry name" value="Znf_RING/FYVE/PHD"/>
</dbReference>
<protein>
    <submittedName>
        <fullName evidence="2">GH02424p</fullName>
    </submittedName>
</protein>
<dbReference type="OrthoDB" id="5914531at2759"/>
<keyword evidence="1" id="KW-0812">Transmembrane</keyword>
<feature type="transmembrane region" description="Helical" evidence="1">
    <location>
        <begin position="13"/>
        <end position="34"/>
    </location>
</feature>
<keyword evidence="1" id="KW-0472">Membrane</keyword>
<name>Q95TC4_DROME</name>
<keyword evidence="1" id="KW-1133">Transmembrane helix</keyword>
<evidence type="ECO:0000313" key="2">
    <source>
        <dbReference type="EMBL" id="AAL25271.1"/>
    </source>
</evidence>
<dbReference type="SUPFAM" id="SSF57903">
    <property type="entry name" value="FYVE/PHD zinc finger"/>
    <property type="match status" value="1"/>
</dbReference>
<dbReference type="InterPro" id="IPR011011">
    <property type="entry name" value="Znf_FYVE_PHD"/>
</dbReference>
<proteinExistence type="evidence at transcript level"/>
<gene>
    <name evidence="3" type="primary">hwt</name>
    <name evidence="3" type="ORF">CG43921</name>
</gene>
<evidence type="ECO:0000313" key="3">
    <source>
        <dbReference type="FlyBase" id="FBgn0264542"/>
    </source>
</evidence>